<evidence type="ECO:0000259" key="1">
    <source>
        <dbReference type="Pfam" id="PF08241"/>
    </source>
</evidence>
<dbReference type="InterPro" id="IPR029063">
    <property type="entry name" value="SAM-dependent_MTases_sf"/>
</dbReference>
<keyword evidence="2" id="KW-0489">Methyltransferase</keyword>
<dbReference type="InterPro" id="IPR013216">
    <property type="entry name" value="Methyltransf_11"/>
</dbReference>
<name>A0A6P1VZE0_9BACT</name>
<dbReference type="SUPFAM" id="SSF53335">
    <property type="entry name" value="S-adenosyl-L-methionine-dependent methyltransferases"/>
    <property type="match status" value="1"/>
</dbReference>
<dbReference type="EMBL" id="CP045997">
    <property type="protein sequence ID" value="QHV98513.1"/>
    <property type="molecule type" value="Genomic_DNA"/>
</dbReference>
<keyword evidence="3" id="KW-1185">Reference proteome</keyword>
<dbReference type="PANTHER" id="PTHR43591:SF110">
    <property type="entry name" value="RHODANESE DOMAIN-CONTAINING PROTEIN"/>
    <property type="match status" value="1"/>
</dbReference>
<evidence type="ECO:0000313" key="2">
    <source>
        <dbReference type="EMBL" id="QHV98513.1"/>
    </source>
</evidence>
<accession>A0A6P1VZE0</accession>
<feature type="domain" description="Methyltransferase type 11" evidence="1">
    <location>
        <begin position="73"/>
        <end position="187"/>
    </location>
</feature>
<protein>
    <submittedName>
        <fullName evidence="2">Methyltransferase domain-containing protein</fullName>
    </submittedName>
</protein>
<dbReference type="Proteomes" id="UP000464577">
    <property type="component" value="Chromosome"/>
</dbReference>
<dbReference type="KEGG" id="senf:GJR95_27475"/>
<dbReference type="CDD" id="cd02440">
    <property type="entry name" value="AdoMet_MTases"/>
    <property type="match status" value="1"/>
</dbReference>
<reference evidence="2 3" key="1">
    <citation type="submission" date="2019-11" db="EMBL/GenBank/DDBJ databases">
        <title>Spirosoma endbachense sp. nov., isolated from a natural salt meadow.</title>
        <authorList>
            <person name="Rojas J."/>
            <person name="Ambika Manirajan B."/>
            <person name="Ratering S."/>
            <person name="Suarez C."/>
            <person name="Geissler-Plaum R."/>
            <person name="Schnell S."/>
        </authorList>
    </citation>
    <scope>NUCLEOTIDE SEQUENCE [LARGE SCALE GENOMIC DNA]</scope>
    <source>
        <strain evidence="2 3">I-24</strain>
    </source>
</reference>
<dbReference type="AlphaFoldDB" id="A0A6P1VZE0"/>
<gene>
    <name evidence="2" type="ORF">GJR95_27475</name>
</gene>
<organism evidence="2 3">
    <name type="scientific">Spirosoma endbachense</name>
    <dbReference type="NCBI Taxonomy" id="2666025"/>
    <lineage>
        <taxon>Bacteria</taxon>
        <taxon>Pseudomonadati</taxon>
        <taxon>Bacteroidota</taxon>
        <taxon>Cytophagia</taxon>
        <taxon>Cytophagales</taxon>
        <taxon>Cytophagaceae</taxon>
        <taxon>Spirosoma</taxon>
    </lineage>
</organism>
<dbReference type="GO" id="GO:0032259">
    <property type="term" value="P:methylation"/>
    <property type="evidence" value="ECO:0007669"/>
    <property type="project" value="UniProtKB-KW"/>
</dbReference>
<dbReference type="Pfam" id="PF08241">
    <property type="entry name" value="Methyltransf_11"/>
    <property type="match status" value="1"/>
</dbReference>
<sequence length="274" mass="31493">MLTQLLPQFLKKPMKQAYTNAIDYGELLLGFRDVLTPPRSRIFIGAGDYKVVGQEFKRHFINIGGLQPHESVLDVGCGIGRMAVPLTDYLTAPGRYEGFDIVGHGIDWCLHNITPRFTNFNFQVADIYNSHYNPSGNYQAYNYRFPFDDNSFDFVFLTSVFTHMPVQEVDHYLSEISRVLKPGGRCFSTFFLLNDQSRRLMKTENSTYNFQYKLDGRYVFSLEDPDLGTAFDQSTIQTMLGRYGLSAQNFIYPGSWCGRRNTATFQDIVVAYKR</sequence>
<dbReference type="PANTHER" id="PTHR43591">
    <property type="entry name" value="METHYLTRANSFERASE"/>
    <property type="match status" value="1"/>
</dbReference>
<proteinExistence type="predicted"/>
<keyword evidence="2" id="KW-0808">Transferase</keyword>
<dbReference type="GO" id="GO:0008757">
    <property type="term" value="F:S-adenosylmethionine-dependent methyltransferase activity"/>
    <property type="evidence" value="ECO:0007669"/>
    <property type="project" value="InterPro"/>
</dbReference>
<evidence type="ECO:0000313" key="3">
    <source>
        <dbReference type="Proteomes" id="UP000464577"/>
    </source>
</evidence>
<dbReference type="Gene3D" id="3.40.50.150">
    <property type="entry name" value="Vaccinia Virus protein VP39"/>
    <property type="match status" value="1"/>
</dbReference>